<dbReference type="AlphaFoldDB" id="A0A2T7NI13"/>
<dbReference type="PANTHER" id="PTHR16023:SF0">
    <property type="entry name" value="PROTEIN VAC14 HOMOLOG"/>
    <property type="match status" value="1"/>
</dbReference>
<evidence type="ECO:0000313" key="11">
    <source>
        <dbReference type="Proteomes" id="UP000245119"/>
    </source>
</evidence>
<evidence type="ECO:0000256" key="5">
    <source>
        <dbReference type="ARBA" id="ARBA00023136"/>
    </source>
</evidence>
<dbReference type="GO" id="GO:0070772">
    <property type="term" value="C:PAS complex"/>
    <property type="evidence" value="ECO:0007669"/>
    <property type="project" value="InterPro"/>
</dbReference>
<proteinExistence type="inferred from homology"/>
<comment type="subcellular location">
    <subcellularLocation>
        <location evidence="1">Endomembrane system</location>
    </subcellularLocation>
</comment>
<feature type="domain" description="Vacuolar protein 14 C-terminal Fig4-binding" evidence="9">
    <location>
        <begin position="504"/>
        <end position="682"/>
    </location>
</feature>
<keyword evidence="5" id="KW-0472">Membrane</keyword>
<dbReference type="GO" id="GO:0010008">
    <property type="term" value="C:endosome membrane"/>
    <property type="evidence" value="ECO:0007669"/>
    <property type="project" value="TreeGrafter"/>
</dbReference>
<evidence type="ECO:0000256" key="2">
    <source>
        <dbReference type="ARBA" id="ARBA00010225"/>
    </source>
</evidence>
<dbReference type="Pfam" id="PF12755">
    <property type="entry name" value="Vac14_Fab1_bd"/>
    <property type="match status" value="1"/>
</dbReference>
<evidence type="ECO:0000256" key="6">
    <source>
        <dbReference type="ARBA" id="ARBA00045654"/>
    </source>
</evidence>
<dbReference type="InterPro" id="IPR016024">
    <property type="entry name" value="ARM-type_fold"/>
</dbReference>
<evidence type="ECO:0000259" key="9">
    <source>
        <dbReference type="Pfam" id="PF11916"/>
    </source>
</evidence>
<dbReference type="SUPFAM" id="SSF48371">
    <property type="entry name" value="ARM repeat"/>
    <property type="match status" value="1"/>
</dbReference>
<evidence type="ECO:0000256" key="3">
    <source>
        <dbReference type="ARBA" id="ARBA00013840"/>
    </source>
</evidence>
<dbReference type="Gene3D" id="1.25.10.10">
    <property type="entry name" value="Leucine-rich Repeat Variant"/>
    <property type="match status" value="2"/>
</dbReference>
<evidence type="ECO:0000256" key="7">
    <source>
        <dbReference type="ARBA" id="ARBA00047092"/>
    </source>
</evidence>
<comment type="caution">
    <text evidence="10">The sequence shown here is derived from an EMBL/GenBank/DDBJ whole genome shotgun (WGS) entry which is preliminary data.</text>
</comment>
<evidence type="ECO:0000256" key="8">
    <source>
        <dbReference type="SAM" id="MobiDB-lite"/>
    </source>
</evidence>
<comment type="function">
    <text evidence="6">Scaffold protein component of the PI(3,5)P2 regulatory complex which regulates both the synthesis and turnover of phosphatidylinositol 3,5-bisphosphate (PtdIns(3,5)P2). Pentamerizes into a star-shaped structure and nucleates the assembly of the complex. The pentamer binds a single copy each of PIKFYVE and FIG4 and coordinates both PIKfyve kinase activity and FIG4 phosphatase activity, being required to maintain normal levels of phosphatidylinositol 3-phosphate (PtdIns(3)P) and phosphatidylinositol 5-phosphate (PtdIns(5)P). Plays a role in the biogenesis of endosome carrier vesicles (ECV) / multivesicular bodies (MVB) transport intermediates from early endosomes.</text>
</comment>
<keyword evidence="4" id="KW-0677">Repeat</keyword>
<dbReference type="InterPro" id="IPR021841">
    <property type="entry name" value="VAC14_Fig4p-bd"/>
</dbReference>
<dbReference type="OMA" id="QCYQHVS"/>
<dbReference type="Pfam" id="PF11916">
    <property type="entry name" value="Vac14_Fig4_bd"/>
    <property type="match status" value="1"/>
</dbReference>
<dbReference type="STRING" id="400727.A0A2T7NI13"/>
<evidence type="ECO:0000313" key="10">
    <source>
        <dbReference type="EMBL" id="PVD20795.1"/>
    </source>
</evidence>
<comment type="subunit">
    <text evidence="7">Forms pentamers. Component of the PI(3,5)P2 regulatory complex/PAS complex, at least composed of PIKFYVE, FIG4 and VAC14. VAC14 nucleates the assembly of the complex and serves as a scaffold by pentamerizing into a star-shaped structure, which can bind a single copy each of PIKFYVE and FIG4 and coordinates their activities. Interacts with NOS1.</text>
</comment>
<evidence type="ECO:0000256" key="4">
    <source>
        <dbReference type="ARBA" id="ARBA00022737"/>
    </source>
</evidence>
<reference evidence="10 11" key="1">
    <citation type="submission" date="2018-04" db="EMBL/GenBank/DDBJ databases">
        <title>The genome of golden apple snail Pomacea canaliculata provides insight into stress tolerance and invasive adaptation.</title>
        <authorList>
            <person name="Liu C."/>
            <person name="Liu B."/>
            <person name="Ren Y."/>
            <person name="Zhang Y."/>
            <person name="Wang H."/>
            <person name="Li S."/>
            <person name="Jiang F."/>
            <person name="Yin L."/>
            <person name="Zhang G."/>
            <person name="Qian W."/>
            <person name="Fan W."/>
        </authorList>
    </citation>
    <scope>NUCLEOTIDE SEQUENCE [LARGE SCALE GENOMIC DNA]</scope>
    <source>
        <strain evidence="10">SZHN2017</strain>
        <tissue evidence="10">Muscle</tissue>
    </source>
</reference>
<evidence type="ECO:0000256" key="1">
    <source>
        <dbReference type="ARBA" id="ARBA00004308"/>
    </source>
</evidence>
<dbReference type="InterPro" id="IPR011989">
    <property type="entry name" value="ARM-like"/>
</dbReference>
<protein>
    <recommendedName>
        <fullName evidence="3">Protein VAC14 homolog</fullName>
    </recommendedName>
</protein>
<dbReference type="PANTHER" id="PTHR16023">
    <property type="entry name" value="TAX1 BINDING PROTEIN-RELATED"/>
    <property type="match status" value="1"/>
</dbReference>
<keyword evidence="11" id="KW-1185">Reference proteome</keyword>
<organism evidence="10 11">
    <name type="scientific">Pomacea canaliculata</name>
    <name type="common">Golden apple snail</name>
    <dbReference type="NCBI Taxonomy" id="400727"/>
    <lineage>
        <taxon>Eukaryota</taxon>
        <taxon>Metazoa</taxon>
        <taxon>Spiralia</taxon>
        <taxon>Lophotrochozoa</taxon>
        <taxon>Mollusca</taxon>
        <taxon>Gastropoda</taxon>
        <taxon>Caenogastropoda</taxon>
        <taxon>Architaenioglossa</taxon>
        <taxon>Ampullarioidea</taxon>
        <taxon>Ampullariidae</taxon>
        <taxon>Pomacea</taxon>
    </lineage>
</organism>
<sequence length="748" mass="84374">MSDKDFAPLTAACVRSLNDKLYEKRKSAALEIERLVRDFVTTNQVDQIKRTLKVLGGDFAYSQNPNTRKGGLIGLAAVAIGLGKESCTHINELVLPVIACFHDVDSRVQYYACEALYNIVKVTRGAVLPFFNNIFDGLSKLAAHPDQNVKNGAELLDRLIKDIVTESSSFDLVAFVPLLRERIYTRNTFARQFVVSWIEVLDAVPDINMLVLLPEILDGLFLILGEDSREIRKMCQGVLAEFLEGIKRTKNGVNYTAMANILIVHSQNADDLIQYTAITWLKEFVILSGRTMLPHMAGILNAILPCLSYTDEARKKVKEAAESLNISLRKLVEAQDDQPTPTVAYAGDHTLDSAHDKPDDDAQIAAPAIVQLEILSVIKVLQRHLGHDSIQTRVAVLKWFNLLLVKTPNKTFRYIHVFFQLLMDALTDPSDDVVLLDLEVLSEISSNPAGLGLSPNQDGEGDKGESESTLLPSPVKQIVEARQGLNQYFTRFMVQLMALFKQERQLLDDRGSFIIRQLSVYLSADAIFRSLAEILILETDVEFACTMVQTLNTILLTSTELYDLRSQLKDLKTEESCTLFCCLYRCWCHSPIATMSLCYLTQNYSHACLLLQSFADLEVTVDFLKEIDKLVQLIESPIFAYLRLQLLDAENNPDLIKSLYGLLMLLPQSEAFKLLRYRLECIPHFTLSSSMHMGDSRKKRKGEERPLVSKIKFDELLQHFLTVQAKHRDAKRKKLAFSISAFKNLDLK</sequence>
<feature type="region of interest" description="Disordered" evidence="8">
    <location>
        <begin position="449"/>
        <end position="470"/>
    </location>
</feature>
<dbReference type="Proteomes" id="UP000245119">
    <property type="component" value="Linkage Group LG12"/>
</dbReference>
<comment type="similarity">
    <text evidence="2">Belongs to the VAC14 family.</text>
</comment>
<dbReference type="EMBL" id="PZQS01000012">
    <property type="protein sequence ID" value="PVD20795.1"/>
    <property type="molecule type" value="Genomic_DNA"/>
</dbReference>
<dbReference type="InterPro" id="IPR026825">
    <property type="entry name" value="Vac14"/>
</dbReference>
<dbReference type="OrthoDB" id="5574975at2759"/>
<name>A0A2T7NI13_POMCA</name>
<accession>A0A2T7NI13</accession>
<gene>
    <name evidence="10" type="ORF">C0Q70_18956</name>
</gene>
<dbReference type="GO" id="GO:0006661">
    <property type="term" value="P:phosphatidylinositol biosynthetic process"/>
    <property type="evidence" value="ECO:0007669"/>
    <property type="project" value="InterPro"/>
</dbReference>